<evidence type="ECO:0000313" key="2">
    <source>
        <dbReference type="EMBL" id="GLG89967.1"/>
    </source>
</evidence>
<proteinExistence type="predicted"/>
<feature type="domain" description="AAA-ATPase-like" evidence="1">
    <location>
        <begin position="10"/>
        <end position="242"/>
    </location>
</feature>
<reference evidence="2" key="2">
    <citation type="submission" date="2022-11" db="EMBL/GenBank/DDBJ databases">
        <title>Draft genome sequence of Sellimonas catena strain 18CBH55.</title>
        <authorList>
            <person name="Hisatomi A."/>
            <person name="Ohkuma M."/>
            <person name="Sakamoto M."/>
        </authorList>
    </citation>
    <scope>NUCLEOTIDE SEQUENCE</scope>
    <source>
        <strain evidence="2">18CBH55</strain>
    </source>
</reference>
<dbReference type="Pfam" id="PF09820">
    <property type="entry name" value="AAA-ATPase_like"/>
    <property type="match status" value="1"/>
</dbReference>
<protein>
    <recommendedName>
        <fullName evidence="1">AAA-ATPase-like domain-containing protein</fullName>
    </recommendedName>
</protein>
<gene>
    <name evidence="2" type="ORF">Selli2_13940</name>
</gene>
<dbReference type="EMBL" id="BSCH01000007">
    <property type="protein sequence ID" value="GLG89967.1"/>
    <property type="molecule type" value="Genomic_DNA"/>
</dbReference>
<accession>A0A9W6CET0</accession>
<dbReference type="PANTHER" id="PTHR34825:SF1">
    <property type="entry name" value="AAA-ATPASE-LIKE DOMAIN-CONTAINING PROTEIN"/>
    <property type="match status" value="1"/>
</dbReference>
<dbReference type="Proteomes" id="UP001145094">
    <property type="component" value="Unassembled WGS sequence"/>
</dbReference>
<evidence type="ECO:0000313" key="3">
    <source>
        <dbReference type="Proteomes" id="UP001145094"/>
    </source>
</evidence>
<dbReference type="AlphaFoldDB" id="A0A9W6CET0"/>
<dbReference type="InterPro" id="IPR027417">
    <property type="entry name" value="P-loop_NTPase"/>
</dbReference>
<evidence type="ECO:0000259" key="1">
    <source>
        <dbReference type="Pfam" id="PF09820"/>
    </source>
</evidence>
<dbReference type="InterPro" id="IPR018631">
    <property type="entry name" value="AAA-ATPase-like_dom"/>
</dbReference>
<comment type="caution">
    <text evidence="2">The sequence shown here is derived from an EMBL/GenBank/DDBJ whole genome shotgun (WGS) entry which is preliminary data.</text>
</comment>
<dbReference type="SUPFAM" id="SSF52540">
    <property type="entry name" value="P-loop containing nucleoside triphosphate hydrolases"/>
    <property type="match status" value="1"/>
</dbReference>
<sequence>MSNVNKKKLPVGIESFEKIRTQDFYYVDKTVMIRDLIQRWGEVNLFTRPRRFGKSLNMSMLKAFFEIGGNRALFDGLKISEEKEICEEYMGKFPVISISLKDVEGSDYDVARTLLCSVIGNEALRFYELLKSSPKLNEVERRQYEQLVCTDHEQRGSFAMSDSVLMGSLKTLSSLLEKHYEKKVILLIDEYDVPLSKANEQGYYNEMVFLMRNLLQQVLKTNSSLYFAVLTGCLRVAKESIFTGLNNFKIYSITDVRFDEYFGFTDSEVKEMLAYYGQEAKVQTVREWYDGYHFGTLDVYCPWDVISYCDDLIDDKDAAPKNYWINTSGNDVVRHFIEKMGNGVMKGEMEALIDGKEVEKEIHEDLTYHEIYDSVNHLWSMLFMTGYLTRQEPADGDRYKLVIPNLEIRSIFIRQIMAMFKKEVSKDGKLLESFCNALEQGNAAEVEKLFSSYLKKSISTRDTFVQKTLKENFYHGILLGILGYKDGWILKSNKESGNGYSDIWIYDEEKELGIIIEVKYAEESQFEVVCREAIAQIDKNRYAEELREEGCHSILKYGIACYKKRCQVTVVKEKVE</sequence>
<reference evidence="2" key="3">
    <citation type="journal article" date="2023" name="Int. J. Syst. Evol. Microbiol.">
        <title>Sellimonas catena sp. nov., isolated from human faeces.</title>
        <authorList>
            <person name="Hisatomi A."/>
            <person name="Ohkuma M."/>
            <person name="Sakamoto M."/>
        </authorList>
    </citation>
    <scope>NUCLEOTIDE SEQUENCE</scope>
    <source>
        <strain evidence="2">18CBH55</strain>
    </source>
</reference>
<reference evidence="2" key="1">
    <citation type="submission" date="2022-11" db="EMBL/GenBank/DDBJ databases">
        <title>Draft genome sequence of Sellimonas catena strain 18CBH55.</title>
        <authorList>
            <person name="Atsushi H."/>
            <person name="Moriya O."/>
            <person name="Mitsuo S."/>
        </authorList>
    </citation>
    <scope>NUCLEOTIDE SEQUENCE</scope>
    <source>
        <strain evidence="2">18CBH55</strain>
    </source>
</reference>
<dbReference type="Pfam" id="PF08011">
    <property type="entry name" value="PDDEXK_9"/>
    <property type="match status" value="1"/>
</dbReference>
<name>A0A9W6CET0_9FIRM</name>
<dbReference type="PANTHER" id="PTHR34825">
    <property type="entry name" value="CONSERVED PROTEIN, WITH A WEAK D-GALACTARATE DEHYDRATASE/ALTRONATE HYDROLASE DOMAIN"/>
    <property type="match status" value="1"/>
</dbReference>
<dbReference type="RefSeq" id="WP_281844970.1">
    <property type="nucleotide sequence ID" value="NZ_BSCH01000007.1"/>
</dbReference>
<dbReference type="InterPro" id="IPR012547">
    <property type="entry name" value="PDDEXK_9"/>
</dbReference>
<organism evidence="2 3">
    <name type="scientific">Sellimonas catena</name>
    <dbReference type="NCBI Taxonomy" id="2994035"/>
    <lineage>
        <taxon>Bacteria</taxon>
        <taxon>Bacillati</taxon>
        <taxon>Bacillota</taxon>
        <taxon>Clostridia</taxon>
        <taxon>Lachnospirales</taxon>
        <taxon>Lachnospiraceae</taxon>
        <taxon>Sellimonas</taxon>
    </lineage>
</organism>